<proteinExistence type="predicted"/>
<dbReference type="InterPro" id="IPR058493">
    <property type="entry name" value="DUF8180"/>
</dbReference>
<dbReference type="STRING" id="1528.SAMN04488579_10750"/>
<evidence type="ECO:0000259" key="2">
    <source>
        <dbReference type="Pfam" id="PF26551"/>
    </source>
</evidence>
<evidence type="ECO:0000256" key="1">
    <source>
        <dbReference type="SAM" id="MobiDB-lite"/>
    </source>
</evidence>
<evidence type="ECO:0000313" key="4">
    <source>
        <dbReference type="Proteomes" id="UP000199652"/>
    </source>
</evidence>
<name>A0A1H3EG01_EUBBA</name>
<feature type="domain" description="DUF8180" evidence="2">
    <location>
        <begin position="62"/>
        <end position="120"/>
    </location>
</feature>
<dbReference type="OrthoDB" id="1779770at2"/>
<dbReference type="EMBL" id="FNOU01000007">
    <property type="protein sequence ID" value="SDX77646.1"/>
    <property type="molecule type" value="Genomic_DNA"/>
</dbReference>
<evidence type="ECO:0000313" key="3">
    <source>
        <dbReference type="EMBL" id="SDX77646.1"/>
    </source>
</evidence>
<dbReference type="Pfam" id="PF26551">
    <property type="entry name" value="DUF8180"/>
    <property type="match status" value="1"/>
</dbReference>
<sequence>MKEHTHEHLHDHDHDGGAHTHEHVHTHTHDGETHGHAHSHDHAHDGEHGHSHAAGGREQEVLALLLDHWAAHNQDHAVEYQKWVDKLTADGKMDVAGAITEAIALMAQADDHLRAAKKKLMEEA</sequence>
<protein>
    <recommendedName>
        <fullName evidence="2">DUF8180 domain-containing protein</fullName>
    </recommendedName>
</protein>
<keyword evidence="4" id="KW-1185">Reference proteome</keyword>
<feature type="region of interest" description="Disordered" evidence="1">
    <location>
        <begin position="1"/>
        <end position="59"/>
    </location>
</feature>
<accession>A0A1H3EG01</accession>
<dbReference type="RefSeq" id="WP_090244399.1">
    <property type="nucleotide sequence ID" value="NZ_FNOU01000007.1"/>
</dbReference>
<dbReference type="Proteomes" id="UP000199652">
    <property type="component" value="Unassembled WGS sequence"/>
</dbReference>
<gene>
    <name evidence="3" type="ORF">SAMN04488579_10750</name>
</gene>
<organism evidence="3 4">
    <name type="scientific">Eubacterium barkeri</name>
    <name type="common">Clostridium barkeri</name>
    <dbReference type="NCBI Taxonomy" id="1528"/>
    <lineage>
        <taxon>Bacteria</taxon>
        <taxon>Bacillati</taxon>
        <taxon>Bacillota</taxon>
        <taxon>Clostridia</taxon>
        <taxon>Eubacteriales</taxon>
        <taxon>Eubacteriaceae</taxon>
        <taxon>Eubacterium</taxon>
    </lineage>
</organism>
<dbReference type="AlphaFoldDB" id="A0A1H3EG01"/>
<reference evidence="4" key="1">
    <citation type="submission" date="2016-10" db="EMBL/GenBank/DDBJ databases">
        <authorList>
            <person name="Varghese N."/>
            <person name="Submissions S."/>
        </authorList>
    </citation>
    <scope>NUCLEOTIDE SEQUENCE [LARGE SCALE GENOMIC DNA]</scope>
    <source>
        <strain evidence="4">VPI 5359</strain>
    </source>
</reference>